<protein>
    <submittedName>
        <fullName evidence="2">Skp1_POZ domain-containing protein</fullName>
    </submittedName>
</protein>
<evidence type="ECO:0000313" key="2">
    <source>
        <dbReference type="WBParaSite" id="Pan_g2904.t1"/>
    </source>
</evidence>
<organism evidence="1 2">
    <name type="scientific">Panagrellus redivivus</name>
    <name type="common">Microworm</name>
    <dbReference type="NCBI Taxonomy" id="6233"/>
    <lineage>
        <taxon>Eukaryota</taxon>
        <taxon>Metazoa</taxon>
        <taxon>Ecdysozoa</taxon>
        <taxon>Nematoda</taxon>
        <taxon>Chromadorea</taxon>
        <taxon>Rhabditida</taxon>
        <taxon>Tylenchina</taxon>
        <taxon>Panagrolaimomorpha</taxon>
        <taxon>Panagrolaimoidea</taxon>
        <taxon>Panagrolaimidae</taxon>
        <taxon>Panagrellus</taxon>
    </lineage>
</organism>
<dbReference type="WBParaSite" id="Pan_g2904.t1">
    <property type="protein sequence ID" value="Pan_g2904.t1"/>
    <property type="gene ID" value="Pan_g2904"/>
</dbReference>
<proteinExistence type="predicted"/>
<dbReference type="AlphaFoldDB" id="A0A7E4VSK0"/>
<accession>A0A7E4VSK0</accession>
<reference evidence="1" key="1">
    <citation type="journal article" date="2013" name="Genetics">
        <title>The draft genome and transcriptome of Panagrellus redivivus are shaped by the harsh demands of a free-living lifestyle.</title>
        <authorList>
            <person name="Srinivasan J."/>
            <person name="Dillman A.R."/>
            <person name="Macchietto M.G."/>
            <person name="Heikkinen L."/>
            <person name="Lakso M."/>
            <person name="Fracchia K.M."/>
            <person name="Antoshechkin I."/>
            <person name="Mortazavi A."/>
            <person name="Wong G."/>
            <person name="Sternberg P.W."/>
        </authorList>
    </citation>
    <scope>NUCLEOTIDE SEQUENCE [LARGE SCALE GENOMIC DNA]</scope>
    <source>
        <strain evidence="1">MT8872</strain>
    </source>
</reference>
<reference evidence="2" key="2">
    <citation type="submission" date="2020-10" db="UniProtKB">
        <authorList>
            <consortium name="WormBaseParasite"/>
        </authorList>
    </citation>
    <scope>IDENTIFICATION</scope>
</reference>
<dbReference type="InterPro" id="IPR011333">
    <property type="entry name" value="SKP1/BTB/POZ_sf"/>
</dbReference>
<keyword evidence="1" id="KW-1185">Reference proteome</keyword>
<name>A0A7E4VSK0_PANRE</name>
<dbReference type="Proteomes" id="UP000492821">
    <property type="component" value="Unassembled WGS sequence"/>
</dbReference>
<dbReference type="Gene3D" id="3.30.710.10">
    <property type="entry name" value="Potassium Channel Kv1.1, Chain A"/>
    <property type="match status" value="1"/>
</dbReference>
<evidence type="ECO:0000313" key="1">
    <source>
        <dbReference type="Proteomes" id="UP000492821"/>
    </source>
</evidence>
<sequence length="173" mass="19477">MASNDVSTLKVEDNSGRLTVLGPEIIRECKVLAEVASYTDTSEVCPIQVDPEVLDLVIEFSMLFKDEPEYTTIKGIPIDAPEWDTSPAMQFFTRFDNDEILQLMNKVDYLHAQRLMDHAVFYICRQTQNMGDSEKLAFFGLTDDQPEESSPETCQANLGKVEQVQCSSVKALL</sequence>